<proteinExistence type="evidence at transcript level"/>
<feature type="chain" id="PRO_5035843199" evidence="1">
    <location>
        <begin position="23"/>
        <end position="42"/>
    </location>
</feature>
<name>A0A8T9VPQ2_DASGL</name>
<feature type="signal peptide" evidence="1">
    <location>
        <begin position="1"/>
        <end position="22"/>
    </location>
</feature>
<reference evidence="2" key="1">
    <citation type="submission" date="2020-12" db="EMBL/GenBank/DDBJ databases">
        <authorList>
            <person name="Robinson S.D."/>
        </authorList>
    </citation>
    <scope>NUCLEOTIDE SEQUENCE</scope>
    <source>
        <tissue evidence="2">Venom apparatus</tissue>
    </source>
</reference>
<evidence type="ECO:0000313" key="2">
    <source>
        <dbReference type="EMBL" id="UOY17152.1"/>
    </source>
</evidence>
<keyword evidence="1" id="KW-0732">Signal</keyword>
<sequence length="42" mass="4412">MSLKIISVALVLFCAGIAIVLAEANPDPEPEAKRPPLTPRIG</sequence>
<dbReference type="EMBL" id="MW323208">
    <property type="protein sequence ID" value="UOY17152.1"/>
    <property type="molecule type" value="mRNA"/>
</dbReference>
<organism evidence="2">
    <name type="scientific">Dasymutilla gloriosa</name>
    <name type="common">Thistledown velvet ant</name>
    <dbReference type="NCBI Taxonomy" id="50628"/>
    <lineage>
        <taxon>Eukaryota</taxon>
        <taxon>Metazoa</taxon>
        <taxon>Ecdysozoa</taxon>
        <taxon>Arthropoda</taxon>
        <taxon>Hexapoda</taxon>
        <taxon>Insecta</taxon>
        <taxon>Pterygota</taxon>
        <taxon>Neoptera</taxon>
        <taxon>Endopterygota</taxon>
        <taxon>Hymenoptera</taxon>
        <taxon>Apocrita</taxon>
        <taxon>Aculeata</taxon>
        <taxon>Pompiloidea</taxon>
        <taxon>Mutillidae</taxon>
        <taxon>Sphaeropthalminae</taxon>
        <taxon>Dasymutilla</taxon>
    </lineage>
</organism>
<dbReference type="AlphaFoldDB" id="A0A8T9VPQ2"/>
<protein>
    <submittedName>
        <fullName evidence="2">Venom peptide</fullName>
    </submittedName>
</protein>
<accession>A0A8T9VPQ2</accession>
<evidence type="ECO:0000256" key="1">
    <source>
        <dbReference type="SAM" id="SignalP"/>
    </source>
</evidence>